<comment type="caution">
    <text evidence="3">The sequence shown here is derived from an EMBL/GenBank/DDBJ whole genome shotgun (WGS) entry which is preliminary data.</text>
</comment>
<dbReference type="Gene3D" id="3.40.50.1240">
    <property type="entry name" value="Phosphoglycerate mutase-like"/>
    <property type="match status" value="1"/>
</dbReference>
<evidence type="ECO:0000256" key="1">
    <source>
        <dbReference type="SAM" id="MobiDB-lite"/>
    </source>
</evidence>
<organism evidence="3 4">
    <name type="scientific">Cardiosporidium cionae</name>
    <dbReference type="NCBI Taxonomy" id="476202"/>
    <lineage>
        <taxon>Eukaryota</taxon>
        <taxon>Sar</taxon>
        <taxon>Alveolata</taxon>
        <taxon>Apicomplexa</taxon>
        <taxon>Aconoidasida</taxon>
        <taxon>Nephromycida</taxon>
        <taxon>Cardiosporidium</taxon>
    </lineage>
</organism>
<dbReference type="InterPro" id="IPR029033">
    <property type="entry name" value="His_PPase_superfam"/>
</dbReference>
<dbReference type="EMBL" id="JADAQX010000224">
    <property type="protein sequence ID" value="KAF8821161.1"/>
    <property type="molecule type" value="Genomic_DNA"/>
</dbReference>
<dbReference type="SUPFAM" id="SSF53254">
    <property type="entry name" value="Phosphoglycerate mutase-like"/>
    <property type="match status" value="1"/>
</dbReference>
<proteinExistence type="predicted"/>
<accession>A0ABQ7JB08</accession>
<keyword evidence="4" id="KW-1185">Reference proteome</keyword>
<feature type="transmembrane region" description="Helical" evidence="2">
    <location>
        <begin position="60"/>
        <end position="87"/>
    </location>
</feature>
<evidence type="ECO:0000313" key="3">
    <source>
        <dbReference type="EMBL" id="KAF8821161.1"/>
    </source>
</evidence>
<keyword evidence="2" id="KW-0472">Membrane</keyword>
<reference evidence="3 4" key="1">
    <citation type="journal article" date="2020" name="bioRxiv">
        <title>Metabolic contributions of an alphaproteobacterial endosymbiont in the apicomplexan Cardiosporidium cionae.</title>
        <authorList>
            <person name="Hunter E.S."/>
            <person name="Paight C.J."/>
            <person name="Lane C.E."/>
        </authorList>
    </citation>
    <scope>NUCLEOTIDE SEQUENCE [LARGE SCALE GENOMIC DNA]</scope>
    <source>
        <strain evidence="3">ESH_2018</strain>
    </source>
</reference>
<keyword evidence="2" id="KW-1133">Transmembrane helix</keyword>
<name>A0ABQ7JB08_9APIC</name>
<sequence length="363" mass="41077">MWENILSSVVIVLILILLVGRTLVLLLDRRKEPEFATAVLQGSSTVEMIFIKANNAVKGIMYFFIEGLVAMFLKVLLLSYGIAYFIFSTDRKGIKEAIALQDVEQIRQSDIVGQKTIIFMRHGESVWNYVFNRIRSVGIIFRVLLCIICEFFLFPDRDVLLIDSPLSANGITECIKLREQIFQSSIGTKDASRSNRSGRGKFQPSVKKESHRELLMGASSEPNTVIVRTISTAIIVFGERIRTKGEDICVLPCLQEAGRNLDCVSLLSTLSARWVSLLERGLSHLKMTSYYNKALDTSLQTGSKTLQHRLIDRFLDFGDWIFSKNCKTENVIVIGHSGWIRHFFSVHLNNLHDIMPFYGMAAA</sequence>
<evidence type="ECO:0000313" key="4">
    <source>
        <dbReference type="Proteomes" id="UP000823046"/>
    </source>
</evidence>
<dbReference type="Proteomes" id="UP000823046">
    <property type="component" value="Unassembled WGS sequence"/>
</dbReference>
<evidence type="ECO:0000256" key="2">
    <source>
        <dbReference type="SAM" id="Phobius"/>
    </source>
</evidence>
<keyword evidence="2" id="KW-0812">Transmembrane</keyword>
<protein>
    <submittedName>
        <fullName evidence="3">Phosphoglycerate mutase family protein</fullName>
    </submittedName>
</protein>
<feature type="region of interest" description="Disordered" evidence="1">
    <location>
        <begin position="188"/>
        <end position="210"/>
    </location>
</feature>
<feature type="transmembrane region" description="Helical" evidence="2">
    <location>
        <begin position="6"/>
        <end position="27"/>
    </location>
</feature>
<gene>
    <name evidence="3" type="ORF">IE077_002401</name>
</gene>